<protein>
    <submittedName>
        <fullName evidence="2">Uncharacterized protein</fullName>
    </submittedName>
</protein>
<evidence type="ECO:0000313" key="2">
    <source>
        <dbReference type="EMBL" id="MFB9781525.1"/>
    </source>
</evidence>
<dbReference type="EMBL" id="JBHMAS010000049">
    <property type="protein sequence ID" value="MFB9781525.1"/>
    <property type="molecule type" value="Genomic_DNA"/>
</dbReference>
<name>A0ABV5XGC8_9NOCA</name>
<reference evidence="2 3" key="1">
    <citation type="submission" date="2024-09" db="EMBL/GenBank/DDBJ databases">
        <authorList>
            <person name="Sun Q."/>
            <person name="Mori K."/>
        </authorList>
    </citation>
    <scope>NUCLEOTIDE SEQUENCE [LARGE SCALE GENOMIC DNA]</scope>
    <source>
        <strain evidence="2 3">JCM 11411</strain>
    </source>
</reference>
<feature type="region of interest" description="Disordered" evidence="1">
    <location>
        <begin position="61"/>
        <end position="81"/>
    </location>
</feature>
<keyword evidence="3" id="KW-1185">Reference proteome</keyword>
<proteinExistence type="predicted"/>
<accession>A0ABV5XGC8</accession>
<dbReference type="Proteomes" id="UP001589587">
    <property type="component" value="Unassembled WGS sequence"/>
</dbReference>
<dbReference type="RefSeq" id="WP_378375098.1">
    <property type="nucleotide sequence ID" value="NZ_JBHMAS010000049.1"/>
</dbReference>
<evidence type="ECO:0000256" key="1">
    <source>
        <dbReference type="SAM" id="MobiDB-lite"/>
    </source>
</evidence>
<comment type="caution">
    <text evidence="2">The sequence shown here is derived from an EMBL/GenBank/DDBJ whole genome shotgun (WGS) entry which is preliminary data.</text>
</comment>
<evidence type="ECO:0000313" key="3">
    <source>
        <dbReference type="Proteomes" id="UP001589587"/>
    </source>
</evidence>
<gene>
    <name evidence="2" type="ORF">ACFFQ6_17685</name>
</gene>
<organism evidence="2 3">
    <name type="scientific">Rhodococcus baikonurensis</name>
    <dbReference type="NCBI Taxonomy" id="172041"/>
    <lineage>
        <taxon>Bacteria</taxon>
        <taxon>Bacillati</taxon>
        <taxon>Actinomycetota</taxon>
        <taxon>Actinomycetes</taxon>
        <taxon>Mycobacteriales</taxon>
        <taxon>Nocardiaceae</taxon>
        <taxon>Rhodococcus</taxon>
        <taxon>Rhodococcus erythropolis group</taxon>
    </lineage>
</organism>
<sequence>MFENERDYPCAVTNSSAGDPTAIGLAFHSVRQRKQPGQKILLWTSQKSNISNNRQVKAISRERDVVVGTSRGRNSSDWSEGPALGMWHDTEDMAKVPLGQPTAMCMVPWISDRLAAWYGLSMRKSSAMDATGKQTPSQGISTLLSFMHSRA</sequence>